<dbReference type="Proteomes" id="UP000216478">
    <property type="component" value="Unassembled WGS sequence"/>
</dbReference>
<proteinExistence type="predicted"/>
<evidence type="ECO:0000313" key="1">
    <source>
        <dbReference type="EMBL" id="OYR16107.1"/>
    </source>
</evidence>
<dbReference type="EMBL" id="NNRL01000153">
    <property type="protein sequence ID" value="OYR16107.1"/>
    <property type="molecule type" value="Genomic_DNA"/>
</dbReference>
<protein>
    <submittedName>
        <fullName evidence="1">Uncharacterized protein</fullName>
    </submittedName>
</protein>
<dbReference type="AlphaFoldDB" id="A0A256FMQ0"/>
<name>A0A256FMQ0_9HYPH</name>
<evidence type="ECO:0000313" key="2">
    <source>
        <dbReference type="Proteomes" id="UP000216478"/>
    </source>
</evidence>
<comment type="caution">
    <text evidence="1">The sequence shown here is derived from an EMBL/GenBank/DDBJ whole genome shotgun (WGS) entry which is preliminary data.</text>
</comment>
<organism evidence="1 2">
    <name type="scientific">Brucella grignonensis</name>
    <dbReference type="NCBI Taxonomy" id="94627"/>
    <lineage>
        <taxon>Bacteria</taxon>
        <taxon>Pseudomonadati</taxon>
        <taxon>Pseudomonadota</taxon>
        <taxon>Alphaproteobacteria</taxon>
        <taxon>Hyphomicrobiales</taxon>
        <taxon>Brucellaceae</taxon>
        <taxon>Brucella/Ochrobactrum group</taxon>
        <taxon>Brucella</taxon>
    </lineage>
</organism>
<keyword evidence="2" id="KW-1185">Reference proteome</keyword>
<reference evidence="1 2" key="1">
    <citation type="submission" date="2017-07" db="EMBL/GenBank/DDBJ databases">
        <title>Phylogenetic study on the rhizospheric bacterium Ochrobactrum sp. A44.</title>
        <authorList>
            <person name="Krzyzanowska D.M."/>
            <person name="Ossowicki A."/>
            <person name="Rajewska M."/>
            <person name="Maciag T."/>
            <person name="Kaczynski Z."/>
            <person name="Czerwicka M."/>
            <person name="Jafra S."/>
        </authorList>
    </citation>
    <scope>NUCLEOTIDE SEQUENCE [LARGE SCALE GENOMIC DNA]</scope>
    <source>
        <strain evidence="1 2">OgA9a</strain>
    </source>
</reference>
<sequence>MICTGFLGHMAASAAIFYSGNGSVIAKKTASECSVITLR</sequence>
<accession>A0A256FMQ0</accession>
<gene>
    <name evidence="1" type="ORF">CEV33_0159</name>
</gene>